<dbReference type="EMBL" id="CAICTM010001944">
    <property type="protein sequence ID" value="CAB9527127.1"/>
    <property type="molecule type" value="Genomic_DNA"/>
</dbReference>
<dbReference type="GO" id="GO:0016301">
    <property type="term" value="F:kinase activity"/>
    <property type="evidence" value="ECO:0007669"/>
    <property type="project" value="UniProtKB-KW"/>
</dbReference>
<name>A0A9N8HVH3_9STRA</name>
<reference evidence="7" key="1">
    <citation type="submission" date="2020-06" db="EMBL/GenBank/DDBJ databases">
        <authorList>
            <consortium name="Plant Systems Biology data submission"/>
        </authorList>
    </citation>
    <scope>NUCLEOTIDE SEQUENCE</scope>
    <source>
        <strain evidence="7">D6</strain>
    </source>
</reference>
<dbReference type="InterPro" id="IPR011009">
    <property type="entry name" value="Kinase-like_dom_sf"/>
</dbReference>
<evidence type="ECO:0000256" key="3">
    <source>
        <dbReference type="ARBA" id="ARBA00022741"/>
    </source>
</evidence>
<evidence type="ECO:0000313" key="7">
    <source>
        <dbReference type="EMBL" id="CAB9527127.1"/>
    </source>
</evidence>
<organism evidence="7 8">
    <name type="scientific">Seminavis robusta</name>
    <dbReference type="NCBI Taxonomy" id="568900"/>
    <lineage>
        <taxon>Eukaryota</taxon>
        <taxon>Sar</taxon>
        <taxon>Stramenopiles</taxon>
        <taxon>Ochrophyta</taxon>
        <taxon>Bacillariophyta</taxon>
        <taxon>Bacillariophyceae</taxon>
        <taxon>Bacillariophycidae</taxon>
        <taxon>Naviculales</taxon>
        <taxon>Naviculaceae</taxon>
        <taxon>Seminavis</taxon>
    </lineage>
</organism>
<dbReference type="PANTHER" id="PTHR34273">
    <property type="entry name" value="METHYLTHIORIBOSE KINASE"/>
    <property type="match status" value="1"/>
</dbReference>
<evidence type="ECO:0000313" key="8">
    <source>
        <dbReference type="Proteomes" id="UP001153069"/>
    </source>
</evidence>
<dbReference type="PANTHER" id="PTHR34273:SF2">
    <property type="entry name" value="METHYLTHIORIBOSE KINASE"/>
    <property type="match status" value="1"/>
</dbReference>
<evidence type="ECO:0000256" key="2">
    <source>
        <dbReference type="ARBA" id="ARBA00022679"/>
    </source>
</evidence>
<comment type="similarity">
    <text evidence="1">Belongs to the methylthioribose kinase family.</text>
</comment>
<evidence type="ECO:0000259" key="6">
    <source>
        <dbReference type="Pfam" id="PF01636"/>
    </source>
</evidence>
<keyword evidence="5" id="KW-0067">ATP-binding</keyword>
<dbReference type="AlphaFoldDB" id="A0A9N8HVH3"/>
<dbReference type="Gene3D" id="3.90.1200.10">
    <property type="match status" value="1"/>
</dbReference>
<dbReference type="GO" id="GO:0005524">
    <property type="term" value="F:ATP binding"/>
    <property type="evidence" value="ECO:0007669"/>
    <property type="project" value="UniProtKB-KW"/>
</dbReference>
<keyword evidence="4 7" id="KW-0418">Kinase</keyword>
<gene>
    <name evidence="7" type="ORF">SEMRO_1946_G307030.1</name>
</gene>
<comment type="caution">
    <text evidence="7">The sequence shown here is derived from an EMBL/GenBank/DDBJ whole genome shotgun (WGS) entry which is preliminary data.</text>
</comment>
<feature type="domain" description="Aminoglycoside phosphotransferase" evidence="6">
    <location>
        <begin position="41"/>
        <end position="277"/>
    </location>
</feature>
<dbReference type="Pfam" id="PF01636">
    <property type="entry name" value="APH"/>
    <property type="match status" value="1"/>
</dbReference>
<evidence type="ECO:0000256" key="1">
    <source>
        <dbReference type="ARBA" id="ARBA00010165"/>
    </source>
</evidence>
<sequence length="396" mass="43629">MTVVTDAKILTVDTVPTYLASSHSDKLESIFGCGSPKLTAKAIQGGNVNYAFCVTDEASSKTVFLKQAPEFVAIFGPDGFPLTSARMQQEMDVYAEWKTLLGDELATRYLPKIHFFDKSYMVVVMEFLEGYELLDHVLVSEECNVHANVATYLGDFMGRTHAATHSSKVDAERKAYLVDHYENRAMRDIQLEFVFTKCFKEATDEQRAGLTLTPEFMEQVEMMKQQYDGKTDSLVLSHGDIHPGSVMVNCKDGETKVIDPEFTVYGPPGLDVGSLLSGFVLGAIHQAFSNNPKAVEAIVEGTKAVWGAYVKAMKDGGISDDIIKSIEIETVGFTLQEVCRTALEFAGGRKWLQFEDPDTKLAAKKAALAVVDKCMIARHEGGMPLLLKEMQAVATK</sequence>
<dbReference type="Proteomes" id="UP001153069">
    <property type="component" value="Unassembled WGS sequence"/>
</dbReference>
<dbReference type="InterPro" id="IPR002575">
    <property type="entry name" value="Aminoglycoside_PTrfase"/>
</dbReference>
<accession>A0A9N8HVH3</accession>
<dbReference type="SUPFAM" id="SSF56112">
    <property type="entry name" value="Protein kinase-like (PK-like)"/>
    <property type="match status" value="1"/>
</dbReference>
<dbReference type="OrthoDB" id="2461at2759"/>
<protein>
    <submittedName>
        <fullName evidence="7">Methylthioribose kinase</fullName>
    </submittedName>
</protein>
<keyword evidence="8" id="KW-1185">Reference proteome</keyword>
<proteinExistence type="inferred from homology"/>
<keyword evidence="2" id="KW-0808">Transferase</keyword>
<evidence type="ECO:0000256" key="4">
    <source>
        <dbReference type="ARBA" id="ARBA00022777"/>
    </source>
</evidence>
<evidence type="ECO:0000256" key="5">
    <source>
        <dbReference type="ARBA" id="ARBA00022840"/>
    </source>
</evidence>
<dbReference type="Gene3D" id="3.30.200.20">
    <property type="entry name" value="Phosphorylase Kinase, domain 1"/>
    <property type="match status" value="1"/>
</dbReference>
<keyword evidence="3" id="KW-0547">Nucleotide-binding</keyword>